<dbReference type="Proteomes" id="UP001375240">
    <property type="component" value="Unassembled WGS sequence"/>
</dbReference>
<dbReference type="PANTHER" id="PTHR16932">
    <property type="entry name" value="INTERFERON ALPHA-INDUCIBLE PROTEIN 27"/>
    <property type="match status" value="1"/>
</dbReference>
<keyword evidence="8" id="KW-1185">Reference proteome</keyword>
<keyword evidence="3 6" id="KW-0812">Transmembrane</keyword>
<evidence type="ECO:0000256" key="6">
    <source>
        <dbReference type="SAM" id="Phobius"/>
    </source>
</evidence>
<feature type="transmembrane region" description="Helical" evidence="6">
    <location>
        <begin position="66"/>
        <end position="90"/>
    </location>
</feature>
<comment type="subcellular location">
    <subcellularLocation>
        <location evidence="1">Membrane</location>
        <topology evidence="1">Multi-pass membrane protein</topology>
    </subcellularLocation>
</comment>
<name>A0AAV9UXX0_9PEZI</name>
<evidence type="ECO:0000256" key="5">
    <source>
        <dbReference type="ARBA" id="ARBA00023136"/>
    </source>
</evidence>
<evidence type="ECO:0000256" key="2">
    <source>
        <dbReference type="ARBA" id="ARBA00007262"/>
    </source>
</evidence>
<dbReference type="Pfam" id="PF06140">
    <property type="entry name" value="Ifi-6-16"/>
    <property type="match status" value="1"/>
</dbReference>
<evidence type="ECO:0000313" key="7">
    <source>
        <dbReference type="EMBL" id="KAK6347121.1"/>
    </source>
</evidence>
<comment type="similarity">
    <text evidence="2">Belongs to the IFI6/IFI27 family.</text>
</comment>
<dbReference type="InterPro" id="IPR009311">
    <property type="entry name" value="IFI6/IFI27-like"/>
</dbReference>
<keyword evidence="5 6" id="KW-0472">Membrane</keyword>
<evidence type="ECO:0000313" key="8">
    <source>
        <dbReference type="Proteomes" id="UP001375240"/>
    </source>
</evidence>
<dbReference type="EMBL" id="JAVHNQ010000005">
    <property type="protein sequence ID" value="KAK6347121.1"/>
    <property type="molecule type" value="Genomic_DNA"/>
</dbReference>
<evidence type="ECO:0000256" key="1">
    <source>
        <dbReference type="ARBA" id="ARBA00004141"/>
    </source>
</evidence>
<dbReference type="GO" id="GO:0016020">
    <property type="term" value="C:membrane"/>
    <property type="evidence" value="ECO:0007669"/>
    <property type="project" value="UniProtKB-SubCell"/>
</dbReference>
<dbReference type="AlphaFoldDB" id="A0AAV9UXX0"/>
<evidence type="ECO:0000256" key="4">
    <source>
        <dbReference type="ARBA" id="ARBA00022989"/>
    </source>
</evidence>
<dbReference type="PANTHER" id="PTHR16932:SF18">
    <property type="entry name" value="INTERFERON, ALPHA-INDUCIBLE PROTEIN 27-LIKE 2"/>
    <property type="match status" value="1"/>
</dbReference>
<protein>
    <submittedName>
        <fullName evidence="7">Uncharacterized protein</fullName>
    </submittedName>
</protein>
<sequence>MGLESYSNQIPIGESGILSTLKQGIDKALQSFIPASEQTDENWARLKEICDTIYTFCREHPDLCKFILFTVGGIITIPLLLEVAGFSLLGPVAGSFAAFWQSRIGNVAAGSFFAWLQRVGMSPATRVGTGALVGFAGFLWVEIKKVISLDPGGGRQNSTGQAMRQLNPVYRGFAALRQVLQ</sequence>
<accession>A0AAV9UXX0</accession>
<proteinExistence type="inferred from homology"/>
<organism evidence="7 8">
    <name type="scientific">Orbilia brochopaga</name>
    <dbReference type="NCBI Taxonomy" id="3140254"/>
    <lineage>
        <taxon>Eukaryota</taxon>
        <taxon>Fungi</taxon>
        <taxon>Dikarya</taxon>
        <taxon>Ascomycota</taxon>
        <taxon>Pezizomycotina</taxon>
        <taxon>Orbiliomycetes</taxon>
        <taxon>Orbiliales</taxon>
        <taxon>Orbiliaceae</taxon>
        <taxon>Orbilia</taxon>
    </lineage>
</organism>
<gene>
    <name evidence="7" type="ORF">TWF696_007200</name>
</gene>
<dbReference type="InterPro" id="IPR038213">
    <property type="entry name" value="IFI6/IFI27-like_sf"/>
</dbReference>
<dbReference type="Gene3D" id="6.10.110.10">
    <property type="match status" value="1"/>
</dbReference>
<keyword evidence="4 6" id="KW-1133">Transmembrane helix</keyword>
<reference evidence="7 8" key="1">
    <citation type="submission" date="2019-10" db="EMBL/GenBank/DDBJ databases">
        <authorList>
            <person name="Palmer J.M."/>
        </authorList>
    </citation>
    <scope>NUCLEOTIDE SEQUENCE [LARGE SCALE GENOMIC DNA]</scope>
    <source>
        <strain evidence="7 8">TWF696</strain>
    </source>
</reference>
<evidence type="ECO:0000256" key="3">
    <source>
        <dbReference type="ARBA" id="ARBA00022692"/>
    </source>
</evidence>
<comment type="caution">
    <text evidence="7">The sequence shown here is derived from an EMBL/GenBank/DDBJ whole genome shotgun (WGS) entry which is preliminary data.</text>
</comment>